<dbReference type="AlphaFoldDB" id="A0A5C4T3G5"/>
<organism evidence="1 2">
    <name type="scientific">Paenibacillus hemerocallicola</name>
    <dbReference type="NCBI Taxonomy" id="1172614"/>
    <lineage>
        <taxon>Bacteria</taxon>
        <taxon>Bacillati</taxon>
        <taxon>Bacillota</taxon>
        <taxon>Bacilli</taxon>
        <taxon>Bacillales</taxon>
        <taxon>Paenibacillaceae</taxon>
        <taxon>Paenibacillus</taxon>
    </lineage>
</organism>
<accession>A0A5C4T3G5</accession>
<sequence length="149" mass="17132">MSKVRLSSPIALMIENCRAGGVSDQVLLECLRSEDFRSLPPIGDGKMNFDKLLETANEIGNDWESAILNGYEFSFITITGIRKLLAAKYRKQLNQDYDQDDLVIKGLILQVDEIASLRELISRQWNVIEETEHDEQLKRVRIELKYQNS</sequence>
<evidence type="ECO:0000313" key="2">
    <source>
        <dbReference type="Proteomes" id="UP000307943"/>
    </source>
</evidence>
<dbReference type="OrthoDB" id="2648027at2"/>
<dbReference type="RefSeq" id="WP_139604887.1">
    <property type="nucleotide sequence ID" value="NZ_VDCQ01000040.1"/>
</dbReference>
<evidence type="ECO:0000313" key="1">
    <source>
        <dbReference type="EMBL" id="TNJ63614.1"/>
    </source>
</evidence>
<protein>
    <submittedName>
        <fullName evidence="1">Uncharacterized protein</fullName>
    </submittedName>
</protein>
<reference evidence="1 2" key="1">
    <citation type="submission" date="2019-05" db="EMBL/GenBank/DDBJ databases">
        <title>We sequenced the genome of Paenibacillus hemerocallicola KCTC 33185 for further insight into its adaptation and study the phylogeny of Paenibacillus.</title>
        <authorList>
            <person name="Narsing Rao M.P."/>
        </authorList>
    </citation>
    <scope>NUCLEOTIDE SEQUENCE [LARGE SCALE GENOMIC DNA]</scope>
    <source>
        <strain evidence="1 2">KCTC 33185</strain>
    </source>
</reference>
<name>A0A5C4T3G5_9BACL</name>
<keyword evidence="2" id="KW-1185">Reference proteome</keyword>
<comment type="caution">
    <text evidence="1">The sequence shown here is derived from an EMBL/GenBank/DDBJ whole genome shotgun (WGS) entry which is preliminary data.</text>
</comment>
<dbReference type="EMBL" id="VDCQ01000040">
    <property type="protein sequence ID" value="TNJ63614.1"/>
    <property type="molecule type" value="Genomic_DNA"/>
</dbReference>
<gene>
    <name evidence="1" type="ORF">FE784_24465</name>
</gene>
<dbReference type="Proteomes" id="UP000307943">
    <property type="component" value="Unassembled WGS sequence"/>
</dbReference>
<proteinExistence type="predicted"/>